<dbReference type="Proteomes" id="UP000501558">
    <property type="component" value="Chromosome"/>
</dbReference>
<evidence type="ECO:0000313" key="6">
    <source>
        <dbReference type="Proteomes" id="UP000501945"/>
    </source>
</evidence>
<feature type="domain" description="WxL" evidence="2">
    <location>
        <begin position="24"/>
        <end position="250"/>
    </location>
</feature>
<dbReference type="InterPro" id="IPR027994">
    <property type="entry name" value="WxL_dom"/>
</dbReference>
<sequence>MKKKVGLLFLSLLATNLLSVHGQAEETDAIMNFSENRDTAGPVMPKNPSLPFTDGGKKVEFTTDENGINLATDDQPVLVGTGSQGPLSLDHIPTHFGFEHGKLANNHQFYTGVGKKKFYEQELYHVQLTDNREAEQVGWTLTAQLSDHFTSKDETLDKLRGATIHLSKPEMRNSLNQDPEKVDTLNFSASEAELLPNISVTIAETTGNQALRGKGASTLVWRTKDIKIAVPGGTGQAREYGTTVIWTLTAKSEK</sequence>
<evidence type="ECO:0000313" key="4">
    <source>
        <dbReference type="EMBL" id="QIW58372.1"/>
    </source>
</evidence>
<name>A0A6H0UG72_9LACT</name>
<dbReference type="Pfam" id="PF13731">
    <property type="entry name" value="WxL"/>
    <property type="match status" value="1"/>
</dbReference>
<feature type="chain" id="PRO_5044632491" description="WxL domain-containing protein" evidence="1">
    <location>
        <begin position="25"/>
        <end position="254"/>
    </location>
</feature>
<evidence type="ECO:0000313" key="3">
    <source>
        <dbReference type="EMBL" id="QIW53857.1"/>
    </source>
</evidence>
<organism evidence="3 6">
    <name type="scientific">Pseudolactococcus raffinolactis</name>
    <dbReference type="NCBI Taxonomy" id="1366"/>
    <lineage>
        <taxon>Bacteria</taxon>
        <taxon>Bacillati</taxon>
        <taxon>Bacillota</taxon>
        <taxon>Bacilli</taxon>
        <taxon>Lactobacillales</taxon>
        <taxon>Streptococcaceae</taxon>
        <taxon>Pseudolactococcus</taxon>
    </lineage>
</organism>
<protein>
    <recommendedName>
        <fullName evidence="2">WxL domain-containing protein</fullName>
    </recommendedName>
</protein>
<gene>
    <name evidence="4" type="ORF">GU334_05390</name>
    <name evidence="3" type="ORF">GU336_06740</name>
</gene>
<dbReference type="EMBL" id="CP047628">
    <property type="protein sequence ID" value="QIW58372.1"/>
    <property type="molecule type" value="Genomic_DNA"/>
</dbReference>
<dbReference type="EMBL" id="CP047616">
    <property type="protein sequence ID" value="QIW53857.1"/>
    <property type="molecule type" value="Genomic_DNA"/>
</dbReference>
<proteinExistence type="predicted"/>
<dbReference type="RefSeq" id="WP_167838749.1">
    <property type="nucleotide sequence ID" value="NZ_CP047616.1"/>
</dbReference>
<keyword evidence="1" id="KW-0732">Signal</keyword>
<keyword evidence="5" id="KW-1185">Reference proteome</keyword>
<evidence type="ECO:0000259" key="2">
    <source>
        <dbReference type="Pfam" id="PF13731"/>
    </source>
</evidence>
<dbReference type="AlphaFoldDB" id="A0A6H0UG72"/>
<accession>A0A6H0UG72</accession>
<evidence type="ECO:0000313" key="5">
    <source>
        <dbReference type="Proteomes" id="UP000501558"/>
    </source>
</evidence>
<dbReference type="Proteomes" id="UP000501945">
    <property type="component" value="Chromosome"/>
</dbReference>
<feature type="signal peptide" evidence="1">
    <location>
        <begin position="1"/>
        <end position="24"/>
    </location>
</feature>
<evidence type="ECO:0000256" key="1">
    <source>
        <dbReference type="SAM" id="SignalP"/>
    </source>
</evidence>
<reference evidence="5 6" key="1">
    <citation type="submission" date="2019-12" db="EMBL/GenBank/DDBJ databases">
        <title>Whole genome sequences of Lactococcus raffinolactis strains isolated from sewage.</title>
        <authorList>
            <person name="Ybazeta G."/>
            <person name="Ross M."/>
            <person name="Brabant-Kirwan D."/>
            <person name="Saleh M."/>
            <person name="Dillon J.A."/>
            <person name="Splinter K."/>
            <person name="Nokhbeh R."/>
        </authorList>
    </citation>
    <scope>NUCLEOTIDE SEQUENCE [LARGE SCALE GENOMIC DNA]</scope>
    <source>
        <strain evidence="4 5">Lr_19_14</strain>
        <strain evidence="3 6">Lr_19_5</strain>
    </source>
</reference>